<evidence type="ECO:0000259" key="12">
    <source>
        <dbReference type="Pfam" id="PF00056"/>
    </source>
</evidence>
<evidence type="ECO:0000256" key="8">
    <source>
        <dbReference type="PIRSR" id="PIRSR000102-2"/>
    </source>
</evidence>
<dbReference type="InterPro" id="IPR015955">
    <property type="entry name" value="Lactate_DH/Glyco_Ohase_4_C"/>
</dbReference>
<keyword evidence="4 10" id="KW-0560">Oxidoreductase</keyword>
<comment type="similarity">
    <text evidence="1">Belongs to the LDH/MDH superfamily. MDH type 1 family.</text>
</comment>
<dbReference type="EMBL" id="HBUF01525193">
    <property type="protein sequence ID" value="CAG6750004.1"/>
    <property type="molecule type" value="Transcribed_RNA"/>
</dbReference>
<dbReference type="PANTHER" id="PTHR11540">
    <property type="entry name" value="MALATE AND LACTATE DEHYDROGENASE"/>
    <property type="match status" value="1"/>
</dbReference>
<evidence type="ECO:0000256" key="11">
    <source>
        <dbReference type="RuleBase" id="RU003405"/>
    </source>
</evidence>
<dbReference type="InterPro" id="IPR022383">
    <property type="entry name" value="Lactate/malate_DH_C"/>
</dbReference>
<dbReference type="InterPro" id="IPR001236">
    <property type="entry name" value="Lactate/malate_DH_N"/>
</dbReference>
<evidence type="ECO:0000256" key="4">
    <source>
        <dbReference type="ARBA" id="ARBA00023002"/>
    </source>
</evidence>
<dbReference type="Pfam" id="PF00056">
    <property type="entry name" value="Ldh_1_N"/>
    <property type="match status" value="1"/>
</dbReference>
<dbReference type="EC" id="1.1.1.37" evidence="11"/>
<dbReference type="SUPFAM" id="SSF51735">
    <property type="entry name" value="NAD(P)-binding Rossmann-fold domains"/>
    <property type="match status" value="1"/>
</dbReference>
<evidence type="ECO:0000256" key="1">
    <source>
        <dbReference type="ARBA" id="ARBA00008824"/>
    </source>
</evidence>
<dbReference type="EMBL" id="HBUF01044006">
    <property type="protein sequence ID" value="CAG6618816.1"/>
    <property type="molecule type" value="Transcribed_RNA"/>
</dbReference>
<dbReference type="EMBL" id="HBUF01260231">
    <property type="protein sequence ID" value="CAG6682667.1"/>
    <property type="molecule type" value="Transcribed_RNA"/>
</dbReference>
<feature type="binding site" evidence="8">
    <location>
        <position position="105"/>
    </location>
    <ligand>
        <name>substrate</name>
    </ligand>
</feature>
<organism evidence="14">
    <name type="scientific">Cacopsylla melanoneura</name>
    <dbReference type="NCBI Taxonomy" id="428564"/>
    <lineage>
        <taxon>Eukaryota</taxon>
        <taxon>Metazoa</taxon>
        <taxon>Ecdysozoa</taxon>
        <taxon>Arthropoda</taxon>
        <taxon>Hexapoda</taxon>
        <taxon>Insecta</taxon>
        <taxon>Pterygota</taxon>
        <taxon>Neoptera</taxon>
        <taxon>Paraneoptera</taxon>
        <taxon>Hemiptera</taxon>
        <taxon>Sternorrhyncha</taxon>
        <taxon>Psylloidea</taxon>
        <taxon>Psyllidae</taxon>
        <taxon>Psyllinae</taxon>
        <taxon>Cacopsylla</taxon>
    </lineage>
</organism>
<evidence type="ECO:0000256" key="9">
    <source>
        <dbReference type="PIRSR" id="PIRSR000102-3"/>
    </source>
</evidence>
<keyword evidence="3 11" id="KW-0816">Tricarboxylic acid cycle</keyword>
<dbReference type="PIRSF" id="PIRSF000102">
    <property type="entry name" value="Lac_mal_DH"/>
    <property type="match status" value="1"/>
</dbReference>
<comment type="catalytic activity">
    <reaction evidence="6 11">
        <text>(S)-malate + NAD(+) = oxaloacetate + NADH + H(+)</text>
        <dbReference type="Rhea" id="RHEA:21432"/>
        <dbReference type="ChEBI" id="CHEBI:15378"/>
        <dbReference type="ChEBI" id="CHEBI:15589"/>
        <dbReference type="ChEBI" id="CHEBI:16452"/>
        <dbReference type="ChEBI" id="CHEBI:57540"/>
        <dbReference type="ChEBI" id="CHEBI:57945"/>
        <dbReference type="EC" id="1.1.1.37"/>
    </reaction>
</comment>
<feature type="binding site" evidence="9">
    <location>
        <begin position="32"/>
        <end position="38"/>
    </location>
    <ligand>
        <name>NAD(+)</name>
        <dbReference type="ChEBI" id="CHEBI:57540"/>
    </ligand>
</feature>
<dbReference type="Gene3D" id="3.90.110.10">
    <property type="entry name" value="Lactate dehydrogenase/glycoside hydrolase, family 4, C-terminal"/>
    <property type="match status" value="1"/>
</dbReference>
<feature type="binding site" evidence="9">
    <location>
        <position position="118"/>
    </location>
    <ligand>
        <name>NAD(+)</name>
        <dbReference type="ChEBI" id="CHEBI:57540"/>
    </ligand>
</feature>
<reference evidence="14" key="1">
    <citation type="submission" date="2021-05" db="EMBL/GenBank/DDBJ databases">
        <authorList>
            <person name="Alioto T."/>
            <person name="Alioto T."/>
            <person name="Gomez Garrido J."/>
        </authorList>
    </citation>
    <scope>NUCLEOTIDE SEQUENCE</scope>
</reference>
<feature type="domain" description="Lactate/malate dehydrogenase C-terminal" evidence="13">
    <location>
        <begin position="171"/>
        <end position="335"/>
    </location>
</feature>
<dbReference type="Gene3D" id="3.40.50.720">
    <property type="entry name" value="NAD(P)-binding Rossmann-like Domain"/>
    <property type="match status" value="1"/>
</dbReference>
<dbReference type="EMBL" id="HBUF01260230">
    <property type="protein sequence ID" value="CAG6682666.1"/>
    <property type="molecule type" value="Transcribed_RNA"/>
</dbReference>
<dbReference type="Pfam" id="PF02866">
    <property type="entry name" value="Ldh_1_C"/>
    <property type="match status" value="1"/>
</dbReference>
<dbReference type="InterPro" id="IPR010097">
    <property type="entry name" value="Malate_DH_type1"/>
</dbReference>
<feature type="active site" description="Proton acceptor" evidence="7">
    <location>
        <position position="201"/>
    </location>
</feature>
<dbReference type="PANTHER" id="PTHR11540:SF16">
    <property type="entry name" value="MALATE DEHYDROGENASE, MITOCHONDRIAL"/>
    <property type="match status" value="1"/>
</dbReference>
<evidence type="ECO:0000256" key="3">
    <source>
        <dbReference type="ARBA" id="ARBA00022532"/>
    </source>
</evidence>
<feature type="binding site" evidence="9">
    <location>
        <begin position="141"/>
        <end position="143"/>
    </location>
    <ligand>
        <name>NAD(+)</name>
        <dbReference type="ChEBI" id="CHEBI:57540"/>
    </ligand>
</feature>
<dbReference type="EMBL" id="HBUF01525192">
    <property type="protein sequence ID" value="CAG6750003.1"/>
    <property type="molecule type" value="Transcribed_RNA"/>
</dbReference>
<dbReference type="EMBL" id="HBUF01341930">
    <property type="protein sequence ID" value="CAG6704736.1"/>
    <property type="molecule type" value="Transcribed_RNA"/>
</dbReference>
<dbReference type="EMBL" id="HBUF01044004">
    <property type="protein sequence ID" value="CAG6618812.1"/>
    <property type="molecule type" value="Transcribed_RNA"/>
</dbReference>
<dbReference type="FunFam" id="3.90.110.10:FF:000001">
    <property type="entry name" value="Malate dehydrogenase"/>
    <property type="match status" value="1"/>
</dbReference>
<dbReference type="EMBL" id="HBUF01341932">
    <property type="protein sequence ID" value="CAG6704738.1"/>
    <property type="molecule type" value="Transcribed_RNA"/>
</dbReference>
<feature type="binding site" evidence="9">
    <location>
        <position position="58"/>
    </location>
    <ligand>
        <name>NAD(+)</name>
        <dbReference type="ChEBI" id="CHEBI:57540"/>
    </ligand>
</feature>
<dbReference type="EMBL" id="HBUF01341931">
    <property type="protein sequence ID" value="CAG6704737.1"/>
    <property type="molecule type" value="Transcribed_RNA"/>
</dbReference>
<feature type="binding site" evidence="8">
    <location>
        <position position="177"/>
    </location>
    <ligand>
        <name>substrate</name>
    </ligand>
</feature>
<evidence type="ECO:0000256" key="7">
    <source>
        <dbReference type="PIRSR" id="PIRSR000102-1"/>
    </source>
</evidence>
<dbReference type="GO" id="GO:0005739">
    <property type="term" value="C:mitochondrion"/>
    <property type="evidence" value="ECO:0007669"/>
    <property type="project" value="TreeGrafter"/>
</dbReference>
<dbReference type="GO" id="GO:0006099">
    <property type="term" value="P:tricarboxylic acid cycle"/>
    <property type="evidence" value="ECO:0007669"/>
    <property type="project" value="UniProtKB-KW"/>
</dbReference>
<dbReference type="EMBL" id="HBUF01341933">
    <property type="protein sequence ID" value="CAG6704739.1"/>
    <property type="molecule type" value="Transcribed_RNA"/>
</dbReference>
<comment type="subunit">
    <text evidence="2">Homodimer.</text>
</comment>
<dbReference type="AlphaFoldDB" id="A0A8D8M721"/>
<dbReference type="InterPro" id="IPR001252">
    <property type="entry name" value="Malate_DH_AS"/>
</dbReference>
<dbReference type="CDD" id="cd01337">
    <property type="entry name" value="MDH_glyoxysomal_mitochondrial"/>
    <property type="match status" value="1"/>
</dbReference>
<protein>
    <recommendedName>
        <fullName evidence="11">Malate dehydrogenase</fullName>
        <ecNumber evidence="11">1.1.1.37</ecNumber>
    </recommendedName>
</protein>
<evidence type="ECO:0000256" key="6">
    <source>
        <dbReference type="ARBA" id="ARBA00048313"/>
    </source>
</evidence>
<dbReference type="InterPro" id="IPR001557">
    <property type="entry name" value="L-lactate/malate_DH"/>
</dbReference>
<feature type="binding site" evidence="8">
    <location>
        <position position="111"/>
    </location>
    <ligand>
        <name>substrate</name>
    </ligand>
</feature>
<dbReference type="InterPro" id="IPR036291">
    <property type="entry name" value="NAD(P)-bd_dom_sf"/>
</dbReference>
<feature type="binding site" evidence="8">
    <location>
        <position position="143"/>
    </location>
    <ligand>
        <name>substrate</name>
    </ligand>
</feature>
<name>A0A8D8M721_9HEMI</name>
<dbReference type="SUPFAM" id="SSF56327">
    <property type="entry name" value="LDH C-terminal domain-like"/>
    <property type="match status" value="1"/>
</dbReference>
<accession>A0A8D8M721</accession>
<feature type="binding site" evidence="9">
    <location>
        <position position="252"/>
    </location>
    <ligand>
        <name>NAD(+)</name>
        <dbReference type="ChEBI" id="CHEBI:57540"/>
    </ligand>
</feature>
<evidence type="ECO:0000256" key="10">
    <source>
        <dbReference type="RuleBase" id="RU003369"/>
    </source>
</evidence>
<dbReference type="FunFam" id="3.40.50.720:FF:000013">
    <property type="entry name" value="Malate dehydrogenase"/>
    <property type="match status" value="1"/>
</dbReference>
<dbReference type="PROSITE" id="PS00068">
    <property type="entry name" value="MDH"/>
    <property type="match status" value="1"/>
</dbReference>
<keyword evidence="5 9" id="KW-0520">NAD</keyword>
<dbReference type="NCBIfam" id="TIGR01772">
    <property type="entry name" value="MDH_euk_gproteo"/>
    <property type="match status" value="1"/>
</dbReference>
<dbReference type="GO" id="GO:0006108">
    <property type="term" value="P:malate metabolic process"/>
    <property type="evidence" value="ECO:0007669"/>
    <property type="project" value="InterPro"/>
</dbReference>
<feature type="domain" description="Lactate/malate dehydrogenase N-terminal" evidence="12">
    <location>
        <begin position="27"/>
        <end position="169"/>
    </location>
</feature>
<evidence type="ECO:0000256" key="5">
    <source>
        <dbReference type="ARBA" id="ARBA00023027"/>
    </source>
</evidence>
<proteinExistence type="inferred from homology"/>
<dbReference type="GO" id="GO:0030060">
    <property type="term" value="F:L-malate dehydrogenase (NAD+) activity"/>
    <property type="evidence" value="ECO:0007669"/>
    <property type="project" value="UniProtKB-EC"/>
</dbReference>
<sequence>MFSRFVQPQLIACQAKNLSTSAQNHAKVMVAGASGGIGQPLSLLLKQSPLVDHLSLYDIVHTPGVAADLSHIETKAHVKAFNGAEQLKDSLKGAEVVIIPAGVPRKPGMTRDDLFNTNASIVRDIVKAIAEVAPKALIAIISNPVNSTVPIAAEVLKKAGVFDPKRLFGVTTLDIVRSNTFIAEAKGLNPVDVNVPVIGGHAGITIIPLISQASPSVSFPEDQLKALTARIQEAGTEVVKAKAGAGSATLSMAYAGARFAFSLIRGLKGESNVIECAYVKSDVTEATYFSTPIHLGKNGLEKNLGLGKLSDFEKELVKAAVPELKKNIAKGEQFVAKS</sequence>
<evidence type="ECO:0000313" key="14">
    <source>
        <dbReference type="EMBL" id="CAG6618812.1"/>
    </source>
</evidence>
<dbReference type="EMBL" id="HBUF01341934">
    <property type="protein sequence ID" value="CAG6704740.1"/>
    <property type="molecule type" value="Transcribed_RNA"/>
</dbReference>
<evidence type="ECO:0000256" key="2">
    <source>
        <dbReference type="ARBA" id="ARBA00011738"/>
    </source>
</evidence>
<evidence type="ECO:0000259" key="13">
    <source>
        <dbReference type="Pfam" id="PF02866"/>
    </source>
</evidence>